<geneLocation type="plasmid" evidence="3">
    <name>pEA19081</name>
</geneLocation>
<name>A0A286KCA4_ENTAV</name>
<dbReference type="AlphaFoldDB" id="A0A286KCA4"/>
<reference evidence="3" key="1">
    <citation type="journal article" date="2017" name="Front. Microbiol.">
        <title>Identification of Novel Conjugative Plasmids with Multiple Copies of fosB that Confer High-Level Fosfomycin Resistance to Vancomycin-Resistant Enterococci.</title>
        <authorList>
            <person name="Sun L."/>
            <person name="Zhang P."/>
            <person name="Qu T."/>
            <person name="Chen Y."/>
            <person name="Hua X."/>
            <person name="Shi K."/>
            <person name="Yu Y."/>
        </authorList>
    </citation>
    <scope>NUCLEOTIDE SEQUENCE</scope>
    <source>
        <strain evidence="3">19081</strain>
        <plasmid evidence="3">pEA19081</plasmid>
    </source>
</reference>
<dbReference type="EMBL" id="KX976485">
    <property type="protein sequence ID" value="APB62547.1"/>
    <property type="molecule type" value="Genomic_DNA"/>
</dbReference>
<keyword evidence="3" id="KW-0614">Plasmid</keyword>
<keyword evidence="2" id="KW-0812">Transmembrane</keyword>
<gene>
    <name evidence="3" type="ORF">pEA19081_p51</name>
</gene>
<keyword evidence="2" id="KW-1133">Transmembrane helix</keyword>
<organism evidence="3">
    <name type="scientific">Enterococcus avium</name>
    <name type="common">Streptococcus avium</name>
    <dbReference type="NCBI Taxonomy" id="33945"/>
    <lineage>
        <taxon>Bacteria</taxon>
        <taxon>Bacillati</taxon>
        <taxon>Bacillota</taxon>
        <taxon>Bacilli</taxon>
        <taxon>Lactobacillales</taxon>
        <taxon>Enterococcaceae</taxon>
        <taxon>Enterococcus</taxon>
    </lineage>
</organism>
<keyword evidence="1" id="KW-0175">Coiled coil</keyword>
<feature type="transmembrane region" description="Helical" evidence="2">
    <location>
        <begin position="33"/>
        <end position="55"/>
    </location>
</feature>
<accession>A0A286KCA4</accession>
<evidence type="ECO:0000256" key="2">
    <source>
        <dbReference type="SAM" id="Phobius"/>
    </source>
</evidence>
<sequence>MKKRYSIHDNKNKNKKDKSQIDKVYRKTKGTKLYLGAIISFLSIALLIVLSPLVLGKSYDYQTVDLNNPMNISSSLNMYIDDMEINKEDGLFKLVLRYQDDTKTKSLSNIKSDYKLNYITNKGNDSAKMKVVKLSDEYTVVYYQGLPKDFGVISVTIKPRYVYPELEPSDDLKDKEIKFYAVDQDIKQNNKLIVESMSDLKKDNFTYQTKAIRAEIELERDKINKLKLANEVVEKDIAKAEQELDFQTLEEQTDTKNEINSMKTTIENNKSQIEESNKKINGYEEKINQLEKTASSFE</sequence>
<protein>
    <submittedName>
        <fullName evidence="3">Uncharacterized protein</fullName>
    </submittedName>
</protein>
<dbReference type="RefSeq" id="WP_010724519.1">
    <property type="nucleotide sequence ID" value="NZ_KX976485.1"/>
</dbReference>
<evidence type="ECO:0000256" key="1">
    <source>
        <dbReference type="SAM" id="Coils"/>
    </source>
</evidence>
<proteinExistence type="predicted"/>
<keyword evidence="2" id="KW-0472">Membrane</keyword>
<evidence type="ECO:0000313" key="3">
    <source>
        <dbReference type="EMBL" id="APB62547.1"/>
    </source>
</evidence>
<feature type="coiled-coil region" evidence="1">
    <location>
        <begin position="216"/>
        <end position="293"/>
    </location>
</feature>